<comment type="subcellular location">
    <subcellularLocation>
        <location evidence="1">Endomembrane system</location>
        <topology evidence="1">Peripheral membrane protein</topology>
    </subcellularLocation>
</comment>
<dbReference type="SMART" id="SM00563">
    <property type="entry name" value="PlsC"/>
    <property type="match status" value="1"/>
</dbReference>
<keyword evidence="5" id="KW-0012">Acyltransferase</keyword>
<dbReference type="InterPro" id="IPR022284">
    <property type="entry name" value="GPAT/DHAPAT"/>
</dbReference>
<dbReference type="AlphaFoldDB" id="A0A6B2KZF6"/>
<dbReference type="InterPro" id="IPR041728">
    <property type="entry name" value="GPAT/DHAPAT_LPLAT"/>
</dbReference>
<dbReference type="Pfam" id="PF01553">
    <property type="entry name" value="Acyltransferase"/>
    <property type="match status" value="1"/>
</dbReference>
<sequence>MEALEGMRRRVLASPKVIEAIEMSAKHSNIREAYSRAQKITSQMIGDHRERVTRGMAYMIQRILHQLYGAIHVVQSDREMLQKYATIAQESGMSMIFLPTHKSHIDYLVLGLLWFHENISLPFVAAGDNLNMPLLGGLLQKSGAFFIKRPFPEDPIYKAVFNEFISEIISGGYNLEFFLEGGRSRTGKLLVPKMGMLRVVLNTYLNKKKDCYLVPISISYEKVIETETYIEELLGKTKQPESLQEVLRAAELLRFNFGQIDIRIAEPVSLQKMINNKKNKRGIDVFSPNPEQRELSRRRLTNVLAYSVMHKMNSIACITPSALVVTILLTHQGRGISRSDLIERVKWLRNEIVERGGHLSAFAAGNPENVVDKVTFLLRNLISRENKLLEIIYKPNKRFQLSFYRNTAMNIFVPESTMACAVYPYVSKLDGTSLPGKLGKKGVLKSHLFSDVRYLSKMLKWEFIYKPSQNFNKNFEDTFELMKKRGLLEHDPKDDYVTIPPGGESTNEFLCFLLWPFIEAYWMVSASLWSLYPNHLADEKIFLQKITIFGETLYHQGELSFYESISTDMTKMALKRCIEEQILEEKLFNDKGNYALALKEPYSKDPSFLDDLVEKIGKYRRHGKYSRGGNFSENIKQMATLITPKISKISKL</sequence>
<keyword evidence="3" id="KW-0808">Transferase</keyword>
<reference evidence="7" key="1">
    <citation type="journal article" date="2020" name="J. Eukaryot. Microbiol.">
        <title>De novo Sequencing, Assembly and Annotation of the Transcriptome for the Free-Living Testate Amoeba Arcella intermedia.</title>
        <authorList>
            <person name="Ribeiro G.M."/>
            <person name="Porfirio-Sousa A.L."/>
            <person name="Maurer-Alcala X.X."/>
            <person name="Katz L.A."/>
            <person name="Lahr D.J.G."/>
        </authorList>
    </citation>
    <scope>NUCLEOTIDE SEQUENCE</scope>
</reference>
<evidence type="ECO:0000256" key="2">
    <source>
        <dbReference type="ARBA" id="ARBA00007937"/>
    </source>
</evidence>
<dbReference type="GO" id="GO:0004366">
    <property type="term" value="F:glycerol-3-phosphate O-acyltransferase activity"/>
    <property type="evidence" value="ECO:0007669"/>
    <property type="project" value="TreeGrafter"/>
</dbReference>
<comment type="similarity">
    <text evidence="2">Belongs to the GPAT/DAPAT family.</text>
</comment>
<dbReference type="GO" id="GO:0006072">
    <property type="term" value="P:glycerol-3-phosphate metabolic process"/>
    <property type="evidence" value="ECO:0007669"/>
    <property type="project" value="TreeGrafter"/>
</dbReference>
<dbReference type="GO" id="GO:0012505">
    <property type="term" value="C:endomembrane system"/>
    <property type="evidence" value="ECO:0007669"/>
    <property type="project" value="UniProtKB-SubCell"/>
</dbReference>
<accession>A0A6B2KZF6</accession>
<dbReference type="PANTHER" id="PTHR12563:SF17">
    <property type="entry name" value="DIHYDROXYACETONE PHOSPHATE ACYLTRANSFERASE"/>
    <property type="match status" value="1"/>
</dbReference>
<evidence type="ECO:0000256" key="1">
    <source>
        <dbReference type="ARBA" id="ARBA00004184"/>
    </source>
</evidence>
<evidence type="ECO:0000313" key="7">
    <source>
        <dbReference type="EMBL" id="NDV30051.1"/>
    </source>
</evidence>
<name>A0A6B2KZF6_9EUKA</name>
<dbReference type="EMBL" id="GIBP01001082">
    <property type="protein sequence ID" value="NDV30051.1"/>
    <property type="molecule type" value="Transcribed_RNA"/>
</dbReference>
<dbReference type="GO" id="GO:0008654">
    <property type="term" value="P:phospholipid biosynthetic process"/>
    <property type="evidence" value="ECO:0007669"/>
    <property type="project" value="TreeGrafter"/>
</dbReference>
<dbReference type="GO" id="GO:0019432">
    <property type="term" value="P:triglyceride biosynthetic process"/>
    <property type="evidence" value="ECO:0007669"/>
    <property type="project" value="TreeGrafter"/>
</dbReference>
<dbReference type="PANTHER" id="PTHR12563">
    <property type="entry name" value="GLYCEROL-3-PHOSPHATE ACYLTRANSFERASE"/>
    <property type="match status" value="1"/>
</dbReference>
<keyword evidence="4" id="KW-0472">Membrane</keyword>
<proteinExistence type="inferred from homology"/>
<organism evidence="7">
    <name type="scientific">Arcella intermedia</name>
    <dbReference type="NCBI Taxonomy" id="1963864"/>
    <lineage>
        <taxon>Eukaryota</taxon>
        <taxon>Amoebozoa</taxon>
        <taxon>Tubulinea</taxon>
        <taxon>Elardia</taxon>
        <taxon>Arcellinida</taxon>
        <taxon>Sphaerothecina</taxon>
        <taxon>Arcellidae</taxon>
        <taxon>Arcella</taxon>
    </lineage>
</organism>
<feature type="domain" description="Phospholipid/glycerol acyltransferase" evidence="6">
    <location>
        <begin position="95"/>
        <end position="221"/>
    </location>
</feature>
<dbReference type="Pfam" id="PF19277">
    <property type="entry name" value="GPAT_C"/>
    <property type="match status" value="1"/>
</dbReference>
<evidence type="ECO:0000256" key="4">
    <source>
        <dbReference type="ARBA" id="ARBA00023136"/>
    </source>
</evidence>
<dbReference type="GO" id="GO:0031966">
    <property type="term" value="C:mitochondrial membrane"/>
    <property type="evidence" value="ECO:0007669"/>
    <property type="project" value="TreeGrafter"/>
</dbReference>
<dbReference type="InterPro" id="IPR045520">
    <property type="entry name" value="GPAT/DHAPAT_C"/>
</dbReference>
<dbReference type="SUPFAM" id="SSF69593">
    <property type="entry name" value="Glycerol-3-phosphate (1)-acyltransferase"/>
    <property type="match status" value="1"/>
</dbReference>
<dbReference type="PIRSF" id="PIRSF000437">
    <property type="entry name" value="GPAT_DHAPAT"/>
    <property type="match status" value="1"/>
</dbReference>
<evidence type="ECO:0000256" key="3">
    <source>
        <dbReference type="ARBA" id="ARBA00022679"/>
    </source>
</evidence>
<dbReference type="GO" id="GO:0006631">
    <property type="term" value="P:fatty acid metabolic process"/>
    <property type="evidence" value="ECO:0007669"/>
    <property type="project" value="TreeGrafter"/>
</dbReference>
<evidence type="ECO:0000256" key="5">
    <source>
        <dbReference type="ARBA" id="ARBA00023315"/>
    </source>
</evidence>
<dbReference type="CDD" id="cd07993">
    <property type="entry name" value="LPLAT_DHAPAT-like"/>
    <property type="match status" value="1"/>
</dbReference>
<protein>
    <recommendedName>
        <fullName evidence="6">Phospholipid/glycerol acyltransferase domain-containing protein</fullName>
    </recommendedName>
</protein>
<evidence type="ECO:0000259" key="6">
    <source>
        <dbReference type="SMART" id="SM00563"/>
    </source>
</evidence>
<dbReference type="InterPro" id="IPR002123">
    <property type="entry name" value="Plipid/glycerol_acylTrfase"/>
</dbReference>